<reference evidence="2 3" key="1">
    <citation type="journal article" date="2014" name="Int. J. Syst. Evol. Microbiol.">
        <title>Complete genome sequence of Corynebacterium casei LMG S-19264T (=DSM 44701T), isolated from a smear-ripened cheese.</title>
        <authorList>
            <consortium name="US DOE Joint Genome Institute (JGI-PGF)"/>
            <person name="Walter F."/>
            <person name="Albersmeier A."/>
            <person name="Kalinowski J."/>
            <person name="Ruckert C."/>
        </authorList>
    </citation>
    <scope>NUCLEOTIDE SEQUENCE [LARGE SCALE GENOMIC DNA]</scope>
    <source>
        <strain evidence="2 3">CGMCC 1.12925</strain>
    </source>
</reference>
<dbReference type="SUPFAM" id="SSF54975">
    <property type="entry name" value="Acylphosphatase/BLUF domain-like"/>
    <property type="match status" value="1"/>
</dbReference>
<name>A0A917A084_9FLAO</name>
<gene>
    <name evidence="2" type="ORF">GCM10010831_22600</name>
</gene>
<comment type="caution">
    <text evidence="2">The sequence shown here is derived from an EMBL/GenBank/DDBJ whole genome shotgun (WGS) entry which is preliminary data.</text>
</comment>
<protein>
    <recommendedName>
        <fullName evidence="1">BLUF domain-containing protein</fullName>
    </recommendedName>
</protein>
<sequence>MKLEYVSYMSNQANVLNEKDVEDLLYQVREKNRKLAITGLLLLIQGKFIQYIEGPPEEIDKVYIKIKKDPRHSDLLLLDKGVLEDRLFSDWSMAYRKIKDSEIENIIGFKDLELDKLFFQDEETRSKHPVLKVLYNFIRNLT</sequence>
<keyword evidence="3" id="KW-1185">Reference proteome</keyword>
<accession>A0A917A084</accession>
<dbReference type="AlphaFoldDB" id="A0A917A084"/>
<dbReference type="Pfam" id="PF04940">
    <property type="entry name" value="BLUF"/>
    <property type="match status" value="1"/>
</dbReference>
<dbReference type="Gene3D" id="3.30.70.100">
    <property type="match status" value="1"/>
</dbReference>
<feature type="domain" description="BLUF" evidence="1">
    <location>
        <begin position="3"/>
        <end position="94"/>
    </location>
</feature>
<dbReference type="SMART" id="SM01034">
    <property type="entry name" value="BLUF"/>
    <property type="match status" value="1"/>
</dbReference>
<dbReference type="InterPro" id="IPR036046">
    <property type="entry name" value="Acylphosphatase-like_dom_sf"/>
</dbReference>
<organism evidence="2 3">
    <name type="scientific">Psychroflexus salis</name>
    <dbReference type="NCBI Taxonomy" id="1526574"/>
    <lineage>
        <taxon>Bacteria</taxon>
        <taxon>Pseudomonadati</taxon>
        <taxon>Bacteroidota</taxon>
        <taxon>Flavobacteriia</taxon>
        <taxon>Flavobacteriales</taxon>
        <taxon>Flavobacteriaceae</taxon>
        <taxon>Psychroflexus</taxon>
    </lineage>
</organism>
<evidence type="ECO:0000313" key="2">
    <source>
        <dbReference type="EMBL" id="GGE21011.1"/>
    </source>
</evidence>
<dbReference type="InterPro" id="IPR007024">
    <property type="entry name" value="BLUF_domain"/>
</dbReference>
<evidence type="ECO:0000259" key="1">
    <source>
        <dbReference type="PROSITE" id="PS50925"/>
    </source>
</evidence>
<dbReference type="GO" id="GO:0071949">
    <property type="term" value="F:FAD binding"/>
    <property type="evidence" value="ECO:0007669"/>
    <property type="project" value="InterPro"/>
</dbReference>
<dbReference type="Proteomes" id="UP000599688">
    <property type="component" value="Unassembled WGS sequence"/>
</dbReference>
<dbReference type="EMBL" id="BMGL01000014">
    <property type="protein sequence ID" value="GGE21011.1"/>
    <property type="molecule type" value="Genomic_DNA"/>
</dbReference>
<dbReference type="PROSITE" id="PS50925">
    <property type="entry name" value="BLUF"/>
    <property type="match status" value="1"/>
</dbReference>
<evidence type="ECO:0000313" key="3">
    <source>
        <dbReference type="Proteomes" id="UP000599688"/>
    </source>
</evidence>
<proteinExistence type="predicted"/>
<dbReference type="GO" id="GO:0009882">
    <property type="term" value="F:blue light photoreceptor activity"/>
    <property type="evidence" value="ECO:0007669"/>
    <property type="project" value="InterPro"/>
</dbReference>